<gene>
    <name evidence="1" type="ORF">CONCODRAFT_77858</name>
</gene>
<keyword evidence="2" id="KW-1185">Reference proteome</keyword>
<evidence type="ECO:0000313" key="1">
    <source>
        <dbReference type="EMBL" id="KXN72353.1"/>
    </source>
</evidence>
<dbReference type="EMBL" id="KQ964455">
    <property type="protein sequence ID" value="KXN72353.1"/>
    <property type="molecule type" value="Genomic_DNA"/>
</dbReference>
<reference evidence="1 2" key="1">
    <citation type="journal article" date="2015" name="Genome Biol. Evol.">
        <title>Phylogenomic analyses indicate that early fungi evolved digesting cell walls of algal ancestors of land plants.</title>
        <authorList>
            <person name="Chang Y."/>
            <person name="Wang S."/>
            <person name="Sekimoto S."/>
            <person name="Aerts A.L."/>
            <person name="Choi C."/>
            <person name="Clum A."/>
            <person name="LaButti K.M."/>
            <person name="Lindquist E.A."/>
            <person name="Yee Ngan C."/>
            <person name="Ohm R.A."/>
            <person name="Salamov A.A."/>
            <person name="Grigoriev I.V."/>
            <person name="Spatafora J.W."/>
            <person name="Berbee M.L."/>
        </authorList>
    </citation>
    <scope>NUCLEOTIDE SEQUENCE [LARGE SCALE GENOMIC DNA]</scope>
    <source>
        <strain evidence="1 2">NRRL 28638</strain>
    </source>
</reference>
<dbReference type="AlphaFoldDB" id="A0A137PBH3"/>
<accession>A0A137PBH3</accession>
<evidence type="ECO:0000313" key="2">
    <source>
        <dbReference type="Proteomes" id="UP000070444"/>
    </source>
</evidence>
<organism evidence="1 2">
    <name type="scientific">Conidiobolus coronatus (strain ATCC 28846 / CBS 209.66 / NRRL 28638)</name>
    <name type="common">Delacroixia coronata</name>
    <dbReference type="NCBI Taxonomy" id="796925"/>
    <lineage>
        <taxon>Eukaryota</taxon>
        <taxon>Fungi</taxon>
        <taxon>Fungi incertae sedis</taxon>
        <taxon>Zoopagomycota</taxon>
        <taxon>Entomophthoromycotina</taxon>
        <taxon>Entomophthoromycetes</taxon>
        <taxon>Entomophthorales</taxon>
        <taxon>Ancylistaceae</taxon>
        <taxon>Conidiobolus</taxon>
    </lineage>
</organism>
<sequence>MILFKAFSLFFYICSAYSIGLNPRLIKRWYQTNFVDQRAELEWFNLGKCCASVDISPSEDLDSSHSNDLVWVEGLEYFPGDIDRTDDRVWFDPVKVGIN</sequence>
<dbReference type="Proteomes" id="UP000070444">
    <property type="component" value="Unassembled WGS sequence"/>
</dbReference>
<protein>
    <submittedName>
        <fullName evidence="1">Uncharacterized protein</fullName>
    </submittedName>
</protein>
<proteinExistence type="predicted"/>
<name>A0A137PBH3_CONC2</name>